<feature type="non-terminal residue" evidence="1">
    <location>
        <position position="78"/>
    </location>
</feature>
<evidence type="ECO:0000313" key="2">
    <source>
        <dbReference type="Proteomes" id="UP000242474"/>
    </source>
</evidence>
<protein>
    <submittedName>
        <fullName evidence="1">Uncharacterized protein</fullName>
    </submittedName>
</protein>
<keyword evidence="2" id="KW-1185">Reference proteome</keyword>
<dbReference type="PANTHER" id="PTHR22958">
    <property type="entry name" value="GLYCEROPHOSPHORYL DIESTER PHOSPHODIESTERASE"/>
    <property type="match status" value="1"/>
</dbReference>
<feature type="non-terminal residue" evidence="1">
    <location>
        <position position="1"/>
    </location>
</feature>
<reference evidence="1 2" key="1">
    <citation type="journal article" date="2015" name="Genome Biol. Evol.">
        <title>Phylogenomic analyses indicate that early fungi evolved digesting cell walls of algal ancestors of land plants.</title>
        <authorList>
            <person name="Chang Y."/>
            <person name="Wang S."/>
            <person name="Sekimoto S."/>
            <person name="Aerts A.L."/>
            <person name="Choi C."/>
            <person name="Clum A."/>
            <person name="LaButti K.M."/>
            <person name="Lindquist E.A."/>
            <person name="Yee Ngan C."/>
            <person name="Ohm R.A."/>
            <person name="Salamov A.A."/>
            <person name="Grigoriev I.V."/>
            <person name="Spatafora J.W."/>
            <person name="Berbee M.L."/>
        </authorList>
    </citation>
    <scope>NUCLEOTIDE SEQUENCE [LARGE SCALE GENOMIC DNA]</scope>
    <source>
        <strain evidence="1 2">NRRL 1564</strain>
    </source>
</reference>
<dbReference type="AlphaFoldDB" id="A0A2G5BB60"/>
<name>A0A2G5BB60_COERN</name>
<sequence>ADKRCKSMDVAVRMAKWAGLAGIVTHADAVVQSPRIVSLARRHRLLVTTYGGSNSKHENVQLQKAYHVDAVIADDACA</sequence>
<evidence type="ECO:0000313" key="1">
    <source>
        <dbReference type="EMBL" id="PIA16254.1"/>
    </source>
</evidence>
<dbReference type="GO" id="GO:0046475">
    <property type="term" value="P:glycerophospholipid catabolic process"/>
    <property type="evidence" value="ECO:0007669"/>
    <property type="project" value="TreeGrafter"/>
</dbReference>
<dbReference type="PANTHER" id="PTHR22958:SF1">
    <property type="entry name" value="GLYCEROPHOSPHOCHOLINE PHOSPHODIESTERASE GPCPD1"/>
    <property type="match status" value="1"/>
</dbReference>
<dbReference type="InterPro" id="IPR051578">
    <property type="entry name" value="GDPD"/>
</dbReference>
<organism evidence="1 2">
    <name type="scientific">Coemansia reversa (strain ATCC 12441 / NRRL 1564)</name>
    <dbReference type="NCBI Taxonomy" id="763665"/>
    <lineage>
        <taxon>Eukaryota</taxon>
        <taxon>Fungi</taxon>
        <taxon>Fungi incertae sedis</taxon>
        <taxon>Zoopagomycota</taxon>
        <taxon>Kickxellomycotina</taxon>
        <taxon>Kickxellomycetes</taxon>
        <taxon>Kickxellales</taxon>
        <taxon>Kickxellaceae</taxon>
        <taxon>Coemansia</taxon>
    </lineage>
</organism>
<dbReference type="EMBL" id="KZ303501">
    <property type="protein sequence ID" value="PIA16254.1"/>
    <property type="molecule type" value="Genomic_DNA"/>
</dbReference>
<accession>A0A2G5BB60</accession>
<proteinExistence type="predicted"/>
<dbReference type="Proteomes" id="UP000242474">
    <property type="component" value="Unassembled WGS sequence"/>
</dbReference>
<dbReference type="OrthoDB" id="197419at2759"/>
<gene>
    <name evidence="1" type="ORF">COEREDRAFT_33581</name>
</gene>
<dbReference type="STRING" id="763665.A0A2G5BB60"/>